<gene>
    <name evidence="1" type="ORF">MW290_32220</name>
</gene>
<reference evidence="1" key="1">
    <citation type="submission" date="2022-05" db="EMBL/GenBank/DDBJ databases">
        <title>An RpoN-dependent PEP-CTERM gene is involved in floc formation of an Aquincola tertiaricarbonis strain.</title>
        <authorList>
            <person name="Qiu D."/>
            <person name="Xia M."/>
        </authorList>
    </citation>
    <scope>NUCLEOTIDE SEQUENCE</scope>
    <source>
        <strain evidence="1">RN12</strain>
        <plasmid evidence="1">A</plasmid>
    </source>
</reference>
<organism evidence="1 2">
    <name type="scientific">Aquincola tertiaricarbonis</name>
    <dbReference type="NCBI Taxonomy" id="391953"/>
    <lineage>
        <taxon>Bacteria</taxon>
        <taxon>Pseudomonadati</taxon>
        <taxon>Pseudomonadota</taxon>
        <taxon>Betaproteobacteria</taxon>
        <taxon>Burkholderiales</taxon>
        <taxon>Sphaerotilaceae</taxon>
        <taxon>Aquincola</taxon>
    </lineage>
</organism>
<name>A0ABY4SF84_AQUTE</name>
<evidence type="ECO:0000313" key="1">
    <source>
        <dbReference type="EMBL" id="URI11993.1"/>
    </source>
</evidence>
<protein>
    <submittedName>
        <fullName evidence="1">Uncharacterized protein</fullName>
    </submittedName>
</protein>
<proteinExistence type="predicted"/>
<sequence length="77" mass="8547">MGVSIDARWWALGVVDAFHRRPIQNGVADQLSYTSGRVEGEAARQEGTSIDAVFERCRLPYREADIRPAPIHPKGTP</sequence>
<evidence type="ECO:0000313" key="2">
    <source>
        <dbReference type="Proteomes" id="UP001056201"/>
    </source>
</evidence>
<keyword evidence="2" id="KW-1185">Reference proteome</keyword>
<keyword evidence="1" id="KW-0614">Plasmid</keyword>
<dbReference type="EMBL" id="CP097637">
    <property type="protein sequence ID" value="URI11993.1"/>
    <property type="molecule type" value="Genomic_DNA"/>
</dbReference>
<geneLocation type="plasmid" evidence="1 2">
    <name>A</name>
</geneLocation>
<accession>A0ABY4SF84</accession>
<dbReference type="RefSeq" id="WP_250200183.1">
    <property type="nucleotide sequence ID" value="NZ_CP097637.1"/>
</dbReference>
<dbReference type="Proteomes" id="UP001056201">
    <property type="component" value="Plasmid A"/>
</dbReference>